<gene>
    <name evidence="1" type="ORF">HYZ11_18630</name>
</gene>
<dbReference type="Proteomes" id="UP000782312">
    <property type="component" value="Unassembled WGS sequence"/>
</dbReference>
<sequence length="404" mass="44516">MALEAKEIREAGLDPVAILLSLASRHRLAPEERDILAWAARAASPAQWEAVAGETLFRWTAGVLCHHLRSAGVEPPRKLQEEYRRVAMRAVQDEAELRRLAPPLREAGVEVLLIKGAALKGLIYPNPGLRPADDSDWVVHSPGDWEEACRVLAREGYQGAEGEGGAAWERGESVVELHRNVLGDERVLARLPAADEAETDAAVWARSHPSPLGPPFRVPAPGDHLIILCTHLMKHNFEPGIWFTDIEGLLLSEPGLDWEAVLSRARAWGLARPLAYALRSLGLLGEGRFGAPALALPPGVRAALAEMRPSFLERLLLSLAHTRLSGEKEEWERPPVGNLLWLSSRQGAGAKLALLREAAFPRHEVMAQIYPGYRPALRGWYLLRRGADLLRLALRLAARLGRRS</sequence>
<dbReference type="InterPro" id="IPR039498">
    <property type="entry name" value="NTP_transf_5"/>
</dbReference>
<reference evidence="1" key="1">
    <citation type="submission" date="2020-07" db="EMBL/GenBank/DDBJ databases">
        <title>Huge and variable diversity of episymbiotic CPR bacteria and DPANN archaea in groundwater ecosystems.</title>
        <authorList>
            <person name="He C.Y."/>
            <person name="Keren R."/>
            <person name="Whittaker M."/>
            <person name="Farag I.F."/>
            <person name="Doudna J."/>
            <person name="Cate J.H.D."/>
            <person name="Banfield J.F."/>
        </authorList>
    </citation>
    <scope>NUCLEOTIDE SEQUENCE</scope>
    <source>
        <strain evidence="1">NC_groundwater_763_Ag_S-0.2um_68_21</strain>
    </source>
</reference>
<evidence type="ECO:0000313" key="2">
    <source>
        <dbReference type="Proteomes" id="UP000782312"/>
    </source>
</evidence>
<comment type="caution">
    <text evidence="1">The sequence shown here is derived from an EMBL/GenBank/DDBJ whole genome shotgun (WGS) entry which is preliminary data.</text>
</comment>
<dbReference type="AlphaFoldDB" id="A0A932I1H4"/>
<dbReference type="EMBL" id="JACPUR010000041">
    <property type="protein sequence ID" value="MBI3129630.1"/>
    <property type="molecule type" value="Genomic_DNA"/>
</dbReference>
<organism evidence="1 2">
    <name type="scientific">Tectimicrobiota bacterium</name>
    <dbReference type="NCBI Taxonomy" id="2528274"/>
    <lineage>
        <taxon>Bacteria</taxon>
        <taxon>Pseudomonadati</taxon>
        <taxon>Nitrospinota/Tectimicrobiota group</taxon>
        <taxon>Candidatus Tectimicrobiota</taxon>
    </lineage>
</organism>
<accession>A0A932I1H4</accession>
<protein>
    <submittedName>
        <fullName evidence="1">Nucleotidyltransferase family protein</fullName>
    </submittedName>
</protein>
<dbReference type="Pfam" id="PF14907">
    <property type="entry name" value="NTP_transf_5"/>
    <property type="match status" value="1"/>
</dbReference>
<evidence type="ECO:0000313" key="1">
    <source>
        <dbReference type="EMBL" id="MBI3129630.1"/>
    </source>
</evidence>
<name>A0A932I1H4_UNCTE</name>
<proteinExistence type="predicted"/>